<sequence>MRHNNENLSPFQCFSSQNDMLGVGLPILYKLLSLFNVSRPLVSLSLLLIPISLAIPIGGEIMIYP</sequence>
<proteinExistence type="predicted"/>
<evidence type="ECO:0000313" key="2">
    <source>
        <dbReference type="EMBL" id="OAY28305.1"/>
    </source>
</evidence>
<evidence type="ECO:0000256" key="1">
    <source>
        <dbReference type="SAM" id="Phobius"/>
    </source>
</evidence>
<feature type="transmembrane region" description="Helical" evidence="1">
    <location>
        <begin position="20"/>
        <end position="37"/>
    </location>
</feature>
<reference evidence="2" key="1">
    <citation type="submission" date="2016-02" db="EMBL/GenBank/DDBJ databases">
        <title>WGS assembly of Manihot esculenta.</title>
        <authorList>
            <person name="Bredeson J.V."/>
            <person name="Prochnik S.E."/>
            <person name="Lyons J.B."/>
            <person name="Schmutz J."/>
            <person name="Grimwood J."/>
            <person name="Vrebalov J."/>
            <person name="Bart R.S."/>
            <person name="Amuge T."/>
            <person name="Ferguson M.E."/>
            <person name="Green R."/>
            <person name="Putnam N."/>
            <person name="Stites J."/>
            <person name="Rounsley S."/>
            <person name="Rokhsar D.S."/>
        </authorList>
    </citation>
    <scope>NUCLEOTIDE SEQUENCE [LARGE SCALE GENOMIC DNA]</scope>
    <source>
        <tissue evidence="2">Leaf</tissue>
    </source>
</reference>
<dbReference type="AlphaFoldDB" id="A0A2C9UEB2"/>
<accession>A0A2C9UEB2</accession>
<dbReference type="EMBL" id="CM004401">
    <property type="protein sequence ID" value="OAY28305.1"/>
    <property type="molecule type" value="Genomic_DNA"/>
</dbReference>
<organism evidence="2">
    <name type="scientific">Manihot esculenta</name>
    <name type="common">Cassava</name>
    <name type="synonym">Jatropha manihot</name>
    <dbReference type="NCBI Taxonomy" id="3983"/>
    <lineage>
        <taxon>Eukaryota</taxon>
        <taxon>Viridiplantae</taxon>
        <taxon>Streptophyta</taxon>
        <taxon>Embryophyta</taxon>
        <taxon>Tracheophyta</taxon>
        <taxon>Spermatophyta</taxon>
        <taxon>Magnoliopsida</taxon>
        <taxon>eudicotyledons</taxon>
        <taxon>Gunneridae</taxon>
        <taxon>Pentapetalae</taxon>
        <taxon>rosids</taxon>
        <taxon>fabids</taxon>
        <taxon>Malpighiales</taxon>
        <taxon>Euphorbiaceae</taxon>
        <taxon>Crotonoideae</taxon>
        <taxon>Manihoteae</taxon>
        <taxon>Manihot</taxon>
    </lineage>
</organism>
<keyword evidence="1" id="KW-1133">Transmembrane helix</keyword>
<keyword evidence="1" id="KW-0472">Membrane</keyword>
<gene>
    <name evidence="2" type="ORF">MANES_15G056700</name>
</gene>
<name>A0A2C9UEB2_MANES</name>
<protein>
    <submittedName>
        <fullName evidence="2">Uncharacterized protein</fullName>
    </submittedName>
</protein>
<keyword evidence="1" id="KW-0812">Transmembrane</keyword>
<feature type="transmembrane region" description="Helical" evidence="1">
    <location>
        <begin position="44"/>
        <end position="64"/>
    </location>
</feature>